<protein>
    <submittedName>
        <fullName evidence="2">Uncharacterized protein</fullName>
    </submittedName>
</protein>
<evidence type="ECO:0000256" key="1">
    <source>
        <dbReference type="SAM" id="MobiDB-lite"/>
    </source>
</evidence>
<sequence length="130" mass="14663">MTKAEQETTLLPAGAPDVSTDGRGSTVSRWHYLDTNRYRWDFGPCGPGTGWDQYDTDQDAWYFGIWVHVTTRRVLTYAEGDLTLVECHTADTFRAELAAMPTFHGDPPPAFRVINVDAGTLTRYYAERPT</sequence>
<organism evidence="2">
    <name type="scientific">marine sediment metagenome</name>
    <dbReference type="NCBI Taxonomy" id="412755"/>
    <lineage>
        <taxon>unclassified sequences</taxon>
        <taxon>metagenomes</taxon>
        <taxon>ecological metagenomes</taxon>
    </lineage>
</organism>
<accession>A0A0F9G1P7</accession>
<name>A0A0F9G1P7_9ZZZZ</name>
<comment type="caution">
    <text evidence="2">The sequence shown here is derived from an EMBL/GenBank/DDBJ whole genome shotgun (WGS) entry which is preliminary data.</text>
</comment>
<dbReference type="AlphaFoldDB" id="A0A0F9G1P7"/>
<evidence type="ECO:0000313" key="2">
    <source>
        <dbReference type="EMBL" id="KKL92578.1"/>
    </source>
</evidence>
<proteinExistence type="predicted"/>
<reference evidence="2" key="1">
    <citation type="journal article" date="2015" name="Nature">
        <title>Complex archaea that bridge the gap between prokaryotes and eukaryotes.</title>
        <authorList>
            <person name="Spang A."/>
            <person name="Saw J.H."/>
            <person name="Jorgensen S.L."/>
            <person name="Zaremba-Niedzwiedzka K."/>
            <person name="Martijn J."/>
            <person name="Lind A.E."/>
            <person name="van Eijk R."/>
            <person name="Schleper C."/>
            <person name="Guy L."/>
            <person name="Ettema T.J."/>
        </authorList>
    </citation>
    <scope>NUCLEOTIDE SEQUENCE</scope>
</reference>
<gene>
    <name evidence="2" type="ORF">LCGC14_1883300</name>
</gene>
<feature type="region of interest" description="Disordered" evidence="1">
    <location>
        <begin position="1"/>
        <end position="23"/>
    </location>
</feature>
<dbReference type="EMBL" id="LAZR01019425">
    <property type="protein sequence ID" value="KKL92578.1"/>
    <property type="molecule type" value="Genomic_DNA"/>
</dbReference>